<proteinExistence type="predicted"/>
<dbReference type="SUPFAM" id="SSF52833">
    <property type="entry name" value="Thioredoxin-like"/>
    <property type="match status" value="1"/>
</dbReference>
<dbReference type="FunCoup" id="E8R2L2">
    <property type="interactions" value="153"/>
</dbReference>
<dbReference type="Proteomes" id="UP000008631">
    <property type="component" value="Chromosome"/>
</dbReference>
<dbReference type="HOGENOM" id="CLU_042529_12_0_0"/>
<dbReference type="EC" id="1.11.1.5" evidence="4"/>
<evidence type="ECO:0000313" key="4">
    <source>
        <dbReference type="EMBL" id="ADV62512.1"/>
    </source>
</evidence>
<keyword evidence="5" id="KW-1185">Reference proteome</keyword>
<sequence>MAVLRANEVTMKGNPIYLVGPRLQPGDPAPEFTCLKDDLSVARLADTKGKVRLFNVVPSLDTPVCNVQTRTFAKEVAALGDNVVSFTVSLDLPFAMKRYCTDAQINNLINLSDVHNHSFGTNYGVLIEGLPLALLARAVFVVDASDVIRYVEIVPEIANEPNYAATLDALKQAVS</sequence>
<dbReference type="GO" id="GO:0008379">
    <property type="term" value="F:thioredoxin peroxidase activity"/>
    <property type="evidence" value="ECO:0007669"/>
    <property type="project" value="InterPro"/>
</dbReference>
<reference key="1">
    <citation type="submission" date="2010-11" db="EMBL/GenBank/DDBJ databases">
        <title>The complete sequence of chromosome of Isophaera pallida ATCC 43644.</title>
        <authorList>
            <consortium name="US DOE Joint Genome Institute (JGI-PGF)"/>
            <person name="Lucas S."/>
            <person name="Copeland A."/>
            <person name="Lapidus A."/>
            <person name="Bruce D."/>
            <person name="Goodwin L."/>
            <person name="Pitluck S."/>
            <person name="Kyrpides N."/>
            <person name="Mavromatis K."/>
            <person name="Pagani I."/>
            <person name="Ivanova N."/>
            <person name="Saunders E."/>
            <person name="Brettin T."/>
            <person name="Detter J.C."/>
            <person name="Han C."/>
            <person name="Tapia R."/>
            <person name="Land M."/>
            <person name="Hauser L."/>
            <person name="Markowitz V."/>
            <person name="Cheng J.-F."/>
            <person name="Hugenholtz P."/>
            <person name="Woyke T."/>
            <person name="Wu D."/>
            <person name="Eisen J.A."/>
        </authorList>
    </citation>
    <scope>NUCLEOTIDE SEQUENCE</scope>
    <source>
        <strain>ATCC 43644</strain>
    </source>
</reference>
<evidence type="ECO:0000256" key="2">
    <source>
        <dbReference type="ARBA" id="ARBA00023284"/>
    </source>
</evidence>
<dbReference type="PANTHER" id="PTHR43110:SF1">
    <property type="entry name" value="THIOL PEROXIDASE"/>
    <property type="match status" value="1"/>
</dbReference>
<dbReference type="PROSITE" id="PS51352">
    <property type="entry name" value="THIOREDOXIN_2"/>
    <property type="match status" value="1"/>
</dbReference>
<dbReference type="STRING" id="575540.Isop_1932"/>
<accession>E8R2L2</accession>
<dbReference type="KEGG" id="ipa:Isop_1932"/>
<dbReference type="PANTHER" id="PTHR43110">
    <property type="entry name" value="THIOL PEROXIDASE"/>
    <property type="match status" value="1"/>
</dbReference>
<name>E8R2L2_ISOPI</name>
<dbReference type="RefSeq" id="WP_013564800.1">
    <property type="nucleotide sequence ID" value="NC_014962.1"/>
</dbReference>
<dbReference type="OrthoDB" id="9781543at2"/>
<organism evidence="4 5">
    <name type="scientific">Isosphaera pallida (strain ATCC 43644 / DSM 9630 / IS1B)</name>
    <dbReference type="NCBI Taxonomy" id="575540"/>
    <lineage>
        <taxon>Bacteria</taxon>
        <taxon>Pseudomonadati</taxon>
        <taxon>Planctomycetota</taxon>
        <taxon>Planctomycetia</taxon>
        <taxon>Isosphaerales</taxon>
        <taxon>Isosphaeraceae</taxon>
        <taxon>Isosphaera</taxon>
    </lineage>
</organism>
<dbReference type="eggNOG" id="COG2077">
    <property type="taxonomic scope" value="Bacteria"/>
</dbReference>
<keyword evidence="4" id="KW-0560">Oxidoreductase</keyword>
<protein>
    <submittedName>
        <fullName evidence="4">Thiol peroxidase (Atypical 2-Cys peroxiredoxin)</fullName>
        <ecNumber evidence="4">1.11.1.5</ecNumber>
    </submittedName>
</protein>
<dbReference type="Gene3D" id="3.40.30.10">
    <property type="entry name" value="Glutaredoxin"/>
    <property type="match status" value="1"/>
</dbReference>
<dbReference type="EMBL" id="CP002353">
    <property type="protein sequence ID" value="ADV62512.1"/>
    <property type="molecule type" value="Genomic_DNA"/>
</dbReference>
<feature type="domain" description="Thioredoxin" evidence="3">
    <location>
        <begin position="23"/>
        <end position="175"/>
    </location>
</feature>
<keyword evidence="2" id="KW-0676">Redox-active center</keyword>
<evidence type="ECO:0000313" key="5">
    <source>
        <dbReference type="Proteomes" id="UP000008631"/>
    </source>
</evidence>
<dbReference type="InterPro" id="IPR002065">
    <property type="entry name" value="TPX"/>
</dbReference>
<dbReference type="NCBIfam" id="NF001808">
    <property type="entry name" value="PRK00522.1"/>
    <property type="match status" value="1"/>
</dbReference>
<dbReference type="InterPro" id="IPR013766">
    <property type="entry name" value="Thioredoxin_domain"/>
</dbReference>
<dbReference type="AlphaFoldDB" id="E8R2L2"/>
<evidence type="ECO:0000256" key="1">
    <source>
        <dbReference type="ARBA" id="ARBA00023157"/>
    </source>
</evidence>
<keyword evidence="4" id="KW-0575">Peroxidase</keyword>
<evidence type="ECO:0000259" key="3">
    <source>
        <dbReference type="PROSITE" id="PS51352"/>
    </source>
</evidence>
<dbReference type="InterPro" id="IPR013740">
    <property type="entry name" value="Redoxin"/>
</dbReference>
<dbReference type="InterPro" id="IPR050455">
    <property type="entry name" value="Tpx_Peroxidase_subfamily"/>
</dbReference>
<dbReference type="InParanoid" id="E8R2L2"/>
<keyword evidence="1" id="KW-1015">Disulfide bond</keyword>
<dbReference type="CDD" id="cd03014">
    <property type="entry name" value="PRX_Atyp2cys"/>
    <property type="match status" value="1"/>
</dbReference>
<dbReference type="GO" id="GO:0004130">
    <property type="term" value="F:cytochrome-c peroxidase activity"/>
    <property type="evidence" value="ECO:0007669"/>
    <property type="project" value="UniProtKB-EC"/>
</dbReference>
<dbReference type="Pfam" id="PF08534">
    <property type="entry name" value="Redoxin"/>
    <property type="match status" value="1"/>
</dbReference>
<reference evidence="4 5" key="2">
    <citation type="journal article" date="2011" name="Stand. Genomic Sci.">
        <title>Complete genome sequence of Isosphaera pallida type strain (IS1B).</title>
        <authorList>
            <consortium name="US DOE Joint Genome Institute (JGI-PGF)"/>
            <person name="Goker M."/>
            <person name="Cleland D."/>
            <person name="Saunders E."/>
            <person name="Lapidus A."/>
            <person name="Nolan M."/>
            <person name="Lucas S."/>
            <person name="Hammon N."/>
            <person name="Deshpande S."/>
            <person name="Cheng J.F."/>
            <person name="Tapia R."/>
            <person name="Han C."/>
            <person name="Goodwin L."/>
            <person name="Pitluck S."/>
            <person name="Liolios K."/>
            <person name="Pagani I."/>
            <person name="Ivanova N."/>
            <person name="Mavromatis K."/>
            <person name="Pati A."/>
            <person name="Chen A."/>
            <person name="Palaniappan K."/>
            <person name="Land M."/>
            <person name="Hauser L."/>
            <person name="Chang Y.J."/>
            <person name="Jeffries C.D."/>
            <person name="Detter J.C."/>
            <person name="Beck B."/>
            <person name="Woyke T."/>
            <person name="Bristow J."/>
            <person name="Eisen J.A."/>
            <person name="Markowitz V."/>
            <person name="Hugenholtz P."/>
            <person name="Kyrpides N.C."/>
            <person name="Klenk H.P."/>
        </authorList>
    </citation>
    <scope>NUCLEOTIDE SEQUENCE [LARGE SCALE GENOMIC DNA]</scope>
    <source>
        <strain evidence="5">ATCC 43644 / DSM 9630 / IS1B</strain>
    </source>
</reference>
<gene>
    <name evidence="4" type="ordered locus">Isop_1932</name>
</gene>
<dbReference type="InterPro" id="IPR036249">
    <property type="entry name" value="Thioredoxin-like_sf"/>
</dbReference>